<name>A0A1G1X5L6_9BACT</name>
<dbReference type="Pfam" id="PF12674">
    <property type="entry name" value="Zn_ribbon_2"/>
    <property type="match status" value="1"/>
</dbReference>
<dbReference type="EMBL" id="MHHR01000002">
    <property type="protein sequence ID" value="OGY35279.1"/>
    <property type="molecule type" value="Genomic_DNA"/>
</dbReference>
<dbReference type="AlphaFoldDB" id="A0A1G1X5L6"/>
<protein>
    <recommendedName>
        <fullName evidence="1">Putative zinc ribbon domain-containing protein</fullName>
    </recommendedName>
</protein>
<evidence type="ECO:0000313" key="2">
    <source>
        <dbReference type="EMBL" id="OGY35279.1"/>
    </source>
</evidence>
<organism evidence="2 3">
    <name type="scientific">Candidatus Andersenbacteria bacterium RIFCSPHIGHO2_12_FULL_45_11</name>
    <dbReference type="NCBI Taxonomy" id="1797281"/>
    <lineage>
        <taxon>Bacteria</taxon>
        <taxon>Candidatus Anderseniibacteriota</taxon>
    </lineage>
</organism>
<comment type="caution">
    <text evidence="2">The sequence shown here is derived from an EMBL/GenBank/DDBJ whole genome shotgun (WGS) entry which is preliminary data.</text>
</comment>
<evidence type="ECO:0000313" key="3">
    <source>
        <dbReference type="Proteomes" id="UP000177528"/>
    </source>
</evidence>
<accession>A0A1G1X5L6</accession>
<proteinExistence type="predicted"/>
<reference evidence="2 3" key="1">
    <citation type="journal article" date="2016" name="Nat. Commun.">
        <title>Thousands of microbial genomes shed light on interconnected biogeochemical processes in an aquifer system.</title>
        <authorList>
            <person name="Anantharaman K."/>
            <person name="Brown C.T."/>
            <person name="Hug L.A."/>
            <person name="Sharon I."/>
            <person name="Castelle C.J."/>
            <person name="Probst A.J."/>
            <person name="Thomas B.C."/>
            <person name="Singh A."/>
            <person name="Wilkins M.J."/>
            <person name="Karaoz U."/>
            <person name="Brodie E.L."/>
            <person name="Williams K.H."/>
            <person name="Hubbard S.S."/>
            <person name="Banfield J.F."/>
        </authorList>
    </citation>
    <scope>NUCLEOTIDE SEQUENCE [LARGE SCALE GENOMIC DNA]</scope>
</reference>
<dbReference type="InterPro" id="IPR025868">
    <property type="entry name" value="Zn_ribbon_dom_put"/>
</dbReference>
<dbReference type="Proteomes" id="UP000177528">
    <property type="component" value="Unassembled WGS sequence"/>
</dbReference>
<sequence length="89" mass="9972">MPKGPFCQSCGMPLSKDVEGGGTNADGSKTQEYCSKCYKNGAFCNPDMTAEDMIVLVKGKMKEMHFPKFLANYFTKDIPKLKRWNANNH</sequence>
<evidence type="ECO:0000259" key="1">
    <source>
        <dbReference type="Pfam" id="PF12674"/>
    </source>
</evidence>
<feature type="domain" description="Putative zinc ribbon" evidence="1">
    <location>
        <begin position="6"/>
        <end position="85"/>
    </location>
</feature>
<gene>
    <name evidence="2" type="ORF">A3D99_01150</name>
</gene>